<dbReference type="Gene3D" id="3.40.50.300">
    <property type="entry name" value="P-loop containing nucleotide triphosphate hydrolases"/>
    <property type="match status" value="1"/>
</dbReference>
<protein>
    <submittedName>
        <fullName evidence="4">Pilus assembly protein CpaF</fullName>
    </submittedName>
</protein>
<comment type="similarity">
    <text evidence="1">Belongs to the GSP E family.</text>
</comment>
<dbReference type="STRING" id="1121432.SAMN02745219_00859"/>
<dbReference type="RefSeq" id="WP_072867529.1">
    <property type="nucleotide sequence ID" value="NZ_FQZM01000009.1"/>
</dbReference>
<feature type="domain" description="Bacterial type II secretion system protein E" evidence="3">
    <location>
        <begin position="125"/>
        <end position="400"/>
    </location>
</feature>
<evidence type="ECO:0000256" key="2">
    <source>
        <dbReference type="SAM" id="MobiDB-lite"/>
    </source>
</evidence>
<proteinExistence type="inferred from homology"/>
<evidence type="ECO:0000313" key="4">
    <source>
        <dbReference type="EMBL" id="SHI69417.1"/>
    </source>
</evidence>
<reference evidence="5" key="1">
    <citation type="submission" date="2016-11" db="EMBL/GenBank/DDBJ databases">
        <authorList>
            <person name="Varghese N."/>
            <person name="Submissions S."/>
        </authorList>
    </citation>
    <scope>NUCLEOTIDE SEQUENCE [LARGE SCALE GENOMIC DNA]</scope>
    <source>
        <strain evidence="5">DSM 16057</strain>
    </source>
</reference>
<dbReference type="InterPro" id="IPR027417">
    <property type="entry name" value="P-loop_NTPase"/>
</dbReference>
<sequence>MSLMKRLGRTMPGLPAGETETTSEKKPAVVAGREEDEQFSELKGKIFQQIIEDLEAEMARQDARSSKKGREAAGGQKKQEIWQRDVLAERVDEIVGQVLEAEEAFLPAAVRQKVVEEMLNDVLGYGPIQPLLDDPTISEIMVNGPYKVYVERKGKLTLTDVKFRNNEHVMHVIEKIVAPLGRRIDESMPMVDARLPDGSRVNAIIPPLALTGPTITIRKFSRDPLQIQDLIRFGSLTPEMARFLEACVKARLNIVVSGGTGSGKTTMLNVLSSFIPEDERIVTIEDSAELQLRQEHVVTLESRPPNIEGKGAITIRDLVKNALRMRPDRIVVGEVRSGEALDMLQAMNTGHDGSLTTGHANSPRDMLSRLETMVLMAGMDLPVRAIREQIASAVDLIVQQSRLKDGSRKVTHITEVLGMEGETIVMQDIFIFEQTGVDEMGRVVGRFTATGIRPRFMPRLEAAGISLPPDIFARR</sequence>
<dbReference type="GO" id="GO:0016887">
    <property type="term" value="F:ATP hydrolysis activity"/>
    <property type="evidence" value="ECO:0007669"/>
    <property type="project" value="InterPro"/>
</dbReference>
<dbReference type="SUPFAM" id="SSF52540">
    <property type="entry name" value="P-loop containing nucleoside triphosphate hydrolases"/>
    <property type="match status" value="1"/>
</dbReference>
<keyword evidence="5" id="KW-1185">Reference proteome</keyword>
<dbReference type="Proteomes" id="UP000184529">
    <property type="component" value="Unassembled WGS sequence"/>
</dbReference>
<dbReference type="PANTHER" id="PTHR30486:SF15">
    <property type="entry name" value="TYPE II_IV SECRETION SYSTEM ATPASE"/>
    <property type="match status" value="1"/>
</dbReference>
<dbReference type="AlphaFoldDB" id="A0A1M6D857"/>
<dbReference type="InterPro" id="IPR050921">
    <property type="entry name" value="T4SS_GSP_E_ATPase"/>
</dbReference>
<gene>
    <name evidence="4" type="ORF">SAMN02745219_00859</name>
</gene>
<name>A0A1M6D857_9FIRM</name>
<feature type="region of interest" description="Disordered" evidence="2">
    <location>
        <begin position="1"/>
        <end position="30"/>
    </location>
</feature>
<dbReference type="Gene3D" id="3.30.450.380">
    <property type="match status" value="1"/>
</dbReference>
<evidence type="ECO:0000259" key="3">
    <source>
        <dbReference type="Pfam" id="PF00437"/>
    </source>
</evidence>
<dbReference type="Pfam" id="PF00437">
    <property type="entry name" value="T2SSE"/>
    <property type="match status" value="1"/>
</dbReference>
<dbReference type="InterPro" id="IPR001482">
    <property type="entry name" value="T2SS/T4SS_dom"/>
</dbReference>
<organism evidence="4 5">
    <name type="scientific">Desulfofundulus thermosubterraneus DSM 16057</name>
    <dbReference type="NCBI Taxonomy" id="1121432"/>
    <lineage>
        <taxon>Bacteria</taxon>
        <taxon>Bacillati</taxon>
        <taxon>Bacillota</taxon>
        <taxon>Clostridia</taxon>
        <taxon>Eubacteriales</taxon>
        <taxon>Peptococcaceae</taxon>
        <taxon>Desulfofundulus</taxon>
    </lineage>
</organism>
<dbReference type="CDD" id="cd01130">
    <property type="entry name" value="VirB11-like_ATPase"/>
    <property type="match status" value="1"/>
</dbReference>
<dbReference type="FunFam" id="3.40.50.300:FF:000521">
    <property type="entry name" value="Type II secretion system protein E"/>
    <property type="match status" value="1"/>
</dbReference>
<accession>A0A1M6D857</accession>
<evidence type="ECO:0000313" key="5">
    <source>
        <dbReference type="Proteomes" id="UP000184529"/>
    </source>
</evidence>
<evidence type="ECO:0000256" key="1">
    <source>
        <dbReference type="ARBA" id="ARBA00006611"/>
    </source>
</evidence>
<dbReference type="EMBL" id="FQZM01000009">
    <property type="protein sequence ID" value="SHI69417.1"/>
    <property type="molecule type" value="Genomic_DNA"/>
</dbReference>
<dbReference type="PANTHER" id="PTHR30486">
    <property type="entry name" value="TWITCHING MOTILITY PROTEIN PILT"/>
    <property type="match status" value="1"/>
</dbReference>